<dbReference type="GO" id="GO:0031012">
    <property type="term" value="C:extracellular matrix"/>
    <property type="evidence" value="ECO:0007669"/>
    <property type="project" value="InterPro"/>
</dbReference>
<dbReference type="EMBL" id="MFEG01000047">
    <property type="protein sequence ID" value="OGE74640.1"/>
    <property type="molecule type" value="Genomic_DNA"/>
</dbReference>
<evidence type="ECO:0000256" key="2">
    <source>
        <dbReference type="ARBA" id="ARBA00022723"/>
    </source>
</evidence>
<dbReference type="AlphaFoldDB" id="A0A1F5NB39"/>
<dbReference type="SUPFAM" id="SSF55486">
    <property type="entry name" value="Metalloproteases ('zincins'), catalytic domain"/>
    <property type="match status" value="2"/>
</dbReference>
<accession>A0A1F5NB39</accession>
<keyword evidence="3" id="KW-0378">Hydrolase</keyword>
<comment type="caution">
    <text evidence="6">The sequence shown here is derived from an EMBL/GenBank/DDBJ whole genome shotgun (WGS) entry which is preliminary data.</text>
</comment>
<sequence length="246" mass="28169">MKKTGIIIGLLLIIALSLGFVALKSQARGSDDNFFNRELRQSFAENTWLRRVLELHYDGDAQSDYLGKRYTSILIEVDSLDTQTIRLEALNNLVKKIQEITGKETSYLVSDRNILDRREIGERDIEEITARYRHHFNHGDTATVYLLMASVDAQDADKLGTTFRDYGVVLFAKALDEVTRDNPDTLSNYELSTALHEFGHQLGLPHNEQPGCLMNEQVELKRDERPADVVVDFCDYEKVLIKEFIQ</sequence>
<feature type="domain" description="Peptidase M10 metallopeptidase" evidence="5">
    <location>
        <begin position="191"/>
        <end position="222"/>
    </location>
</feature>
<evidence type="ECO:0000256" key="1">
    <source>
        <dbReference type="ARBA" id="ARBA00022670"/>
    </source>
</evidence>
<dbReference type="InterPro" id="IPR001818">
    <property type="entry name" value="Pept_M10_metallopeptidase"/>
</dbReference>
<keyword evidence="4" id="KW-0862">Zinc</keyword>
<name>A0A1F5NB39_9BACT</name>
<proteinExistence type="predicted"/>
<evidence type="ECO:0000313" key="6">
    <source>
        <dbReference type="EMBL" id="OGE74640.1"/>
    </source>
</evidence>
<dbReference type="GO" id="GO:0006508">
    <property type="term" value="P:proteolysis"/>
    <property type="evidence" value="ECO:0007669"/>
    <property type="project" value="UniProtKB-KW"/>
</dbReference>
<evidence type="ECO:0000256" key="4">
    <source>
        <dbReference type="ARBA" id="ARBA00022833"/>
    </source>
</evidence>
<organism evidence="6 7">
    <name type="scientific">Candidatus Doudnabacteria bacterium RIFCSPHIGHO2_01_52_17</name>
    <dbReference type="NCBI Taxonomy" id="1817820"/>
    <lineage>
        <taxon>Bacteria</taxon>
        <taxon>Candidatus Doudnaibacteriota</taxon>
    </lineage>
</organism>
<evidence type="ECO:0000256" key="3">
    <source>
        <dbReference type="ARBA" id="ARBA00022801"/>
    </source>
</evidence>
<dbReference type="Gene3D" id="3.40.390.10">
    <property type="entry name" value="Collagenase (Catalytic Domain)"/>
    <property type="match status" value="1"/>
</dbReference>
<dbReference type="InterPro" id="IPR024079">
    <property type="entry name" value="MetalloPept_cat_dom_sf"/>
</dbReference>
<dbReference type="Pfam" id="PF00413">
    <property type="entry name" value="Peptidase_M10"/>
    <property type="match status" value="1"/>
</dbReference>
<dbReference type="Proteomes" id="UP000176547">
    <property type="component" value="Unassembled WGS sequence"/>
</dbReference>
<dbReference type="GO" id="GO:0008270">
    <property type="term" value="F:zinc ion binding"/>
    <property type="evidence" value="ECO:0007669"/>
    <property type="project" value="InterPro"/>
</dbReference>
<dbReference type="GO" id="GO:0004222">
    <property type="term" value="F:metalloendopeptidase activity"/>
    <property type="evidence" value="ECO:0007669"/>
    <property type="project" value="InterPro"/>
</dbReference>
<gene>
    <name evidence="6" type="ORF">A3K06_02910</name>
</gene>
<evidence type="ECO:0000259" key="5">
    <source>
        <dbReference type="Pfam" id="PF00413"/>
    </source>
</evidence>
<reference evidence="6 7" key="1">
    <citation type="journal article" date="2016" name="Nat. Commun.">
        <title>Thousands of microbial genomes shed light on interconnected biogeochemical processes in an aquifer system.</title>
        <authorList>
            <person name="Anantharaman K."/>
            <person name="Brown C.T."/>
            <person name="Hug L.A."/>
            <person name="Sharon I."/>
            <person name="Castelle C.J."/>
            <person name="Probst A.J."/>
            <person name="Thomas B.C."/>
            <person name="Singh A."/>
            <person name="Wilkins M.J."/>
            <person name="Karaoz U."/>
            <person name="Brodie E.L."/>
            <person name="Williams K.H."/>
            <person name="Hubbard S.S."/>
            <person name="Banfield J.F."/>
        </authorList>
    </citation>
    <scope>NUCLEOTIDE SEQUENCE [LARGE SCALE GENOMIC DNA]</scope>
</reference>
<keyword evidence="2" id="KW-0479">Metal-binding</keyword>
<evidence type="ECO:0000313" key="7">
    <source>
        <dbReference type="Proteomes" id="UP000176547"/>
    </source>
</evidence>
<keyword evidence="1" id="KW-0645">Protease</keyword>
<protein>
    <recommendedName>
        <fullName evidence="5">Peptidase M10 metallopeptidase domain-containing protein</fullName>
    </recommendedName>
</protein>